<dbReference type="GO" id="GO:0005929">
    <property type="term" value="C:cilium"/>
    <property type="evidence" value="ECO:0007669"/>
    <property type="project" value="TreeGrafter"/>
</dbReference>
<dbReference type="GO" id="GO:0060271">
    <property type="term" value="P:cilium assembly"/>
    <property type="evidence" value="ECO:0007669"/>
    <property type="project" value="TreeGrafter"/>
</dbReference>
<dbReference type="Pfam" id="PF00085">
    <property type="entry name" value="Thioredoxin"/>
    <property type="match status" value="1"/>
</dbReference>
<keyword evidence="2" id="KW-0732">Signal</keyword>
<dbReference type="InterPro" id="IPR013766">
    <property type="entry name" value="Thioredoxin_domain"/>
</dbReference>
<evidence type="ECO:0000313" key="5">
    <source>
        <dbReference type="Proteomes" id="UP000801492"/>
    </source>
</evidence>
<dbReference type="PROSITE" id="PS51352">
    <property type="entry name" value="THIOREDOXIN_2"/>
    <property type="match status" value="1"/>
</dbReference>
<dbReference type="Gene3D" id="3.40.30.10">
    <property type="entry name" value="Glutaredoxin"/>
    <property type="match status" value="1"/>
</dbReference>
<keyword evidence="5" id="KW-1185">Reference proteome</keyword>
<evidence type="ECO:0000256" key="1">
    <source>
        <dbReference type="SAM" id="Phobius"/>
    </source>
</evidence>
<dbReference type="SUPFAM" id="SSF52833">
    <property type="entry name" value="Thioredoxin-like"/>
    <property type="match status" value="1"/>
</dbReference>
<feature type="chain" id="PRO_5035448073" description="Thioredoxin domain-containing protein" evidence="2">
    <location>
        <begin position="20"/>
        <end position="292"/>
    </location>
</feature>
<proteinExistence type="predicted"/>
<dbReference type="OrthoDB" id="1899781at2759"/>
<evidence type="ECO:0000313" key="4">
    <source>
        <dbReference type="EMBL" id="KAF2897062.1"/>
    </source>
</evidence>
<feature type="transmembrane region" description="Helical" evidence="1">
    <location>
        <begin position="245"/>
        <end position="262"/>
    </location>
</feature>
<comment type="caution">
    <text evidence="4">The sequence shown here is derived from an EMBL/GenBank/DDBJ whole genome shotgun (WGS) entry which is preliminary data.</text>
</comment>
<dbReference type="InterPro" id="IPR036249">
    <property type="entry name" value="Thioredoxin-like_sf"/>
</dbReference>
<reference evidence="4" key="1">
    <citation type="submission" date="2019-08" db="EMBL/GenBank/DDBJ databases">
        <title>The genome of the North American firefly Photinus pyralis.</title>
        <authorList>
            <consortium name="Photinus pyralis genome working group"/>
            <person name="Fallon T.R."/>
            <person name="Sander Lower S.E."/>
            <person name="Weng J.-K."/>
        </authorList>
    </citation>
    <scope>NUCLEOTIDE SEQUENCE</scope>
    <source>
        <strain evidence="4">TRF0915ILg1</strain>
        <tissue evidence="4">Whole body</tissue>
    </source>
</reference>
<dbReference type="AlphaFoldDB" id="A0A8K0D4W2"/>
<dbReference type="PANTHER" id="PTHR14684">
    <property type="entry name" value="THIOREDOXIN DOMAIN-CONTAINING PROTEIN 15"/>
    <property type="match status" value="1"/>
</dbReference>
<accession>A0A8K0D4W2</accession>
<dbReference type="Proteomes" id="UP000801492">
    <property type="component" value="Unassembled WGS sequence"/>
</dbReference>
<feature type="signal peptide" evidence="2">
    <location>
        <begin position="1"/>
        <end position="19"/>
    </location>
</feature>
<gene>
    <name evidence="4" type="ORF">ILUMI_09114</name>
</gene>
<keyword evidence="1" id="KW-0812">Transmembrane</keyword>
<dbReference type="PANTHER" id="PTHR14684:SF2">
    <property type="entry name" value="THIOREDOXIN DOMAIN-CONTAINING PROTEIN 15"/>
    <property type="match status" value="1"/>
</dbReference>
<feature type="domain" description="Thioredoxin" evidence="3">
    <location>
        <begin position="113"/>
        <end position="217"/>
    </location>
</feature>
<protein>
    <recommendedName>
        <fullName evidence="3">Thioredoxin domain-containing protein</fullName>
    </recommendedName>
</protein>
<keyword evidence="1" id="KW-0472">Membrane</keyword>
<organism evidence="4 5">
    <name type="scientific">Ignelater luminosus</name>
    <name type="common">Cucubano</name>
    <name type="synonym">Pyrophorus luminosus</name>
    <dbReference type="NCBI Taxonomy" id="2038154"/>
    <lineage>
        <taxon>Eukaryota</taxon>
        <taxon>Metazoa</taxon>
        <taxon>Ecdysozoa</taxon>
        <taxon>Arthropoda</taxon>
        <taxon>Hexapoda</taxon>
        <taxon>Insecta</taxon>
        <taxon>Pterygota</taxon>
        <taxon>Neoptera</taxon>
        <taxon>Endopterygota</taxon>
        <taxon>Coleoptera</taxon>
        <taxon>Polyphaga</taxon>
        <taxon>Elateriformia</taxon>
        <taxon>Elateroidea</taxon>
        <taxon>Elateridae</taxon>
        <taxon>Agrypninae</taxon>
        <taxon>Pyrophorini</taxon>
        <taxon>Ignelater</taxon>
    </lineage>
</organism>
<evidence type="ECO:0000256" key="2">
    <source>
        <dbReference type="SAM" id="SignalP"/>
    </source>
</evidence>
<keyword evidence="1" id="KW-1133">Transmembrane helix</keyword>
<dbReference type="InterPro" id="IPR042418">
    <property type="entry name" value="TXNDC15"/>
</dbReference>
<sequence length="292" mass="32905">MLLLKYGAVFLILIPLYCADIVLSNEENVEINSTDSENNVIEQDNIEPGSEKTEEELSEFERLPSYVNLTEITSENSTVANTTTVANATEKFVSCLPDYGDSQIHLVNDTELIKLLLPNPNITTKETPANCILILFYSKYCPFSSMAAPHFNALPRAFPGIKMVAINAMWYHIFNAQNGVVGVPTLILFHNGKPVAKFNDSEYTLELFSRFVTKHTGISAEEKSFVTSADFSGPVSSVPSKEDDMLLFLSWVFIVICGAYYFSKSKYWRWIVETVQNTWRESEAQAQHEHND</sequence>
<name>A0A8K0D4W2_IGNLU</name>
<evidence type="ECO:0000259" key="3">
    <source>
        <dbReference type="PROSITE" id="PS51352"/>
    </source>
</evidence>
<dbReference type="EMBL" id="VTPC01004495">
    <property type="protein sequence ID" value="KAF2897062.1"/>
    <property type="molecule type" value="Genomic_DNA"/>
</dbReference>